<organism evidence="3 4">
    <name type="scientific">Gemmata algarum</name>
    <dbReference type="NCBI Taxonomy" id="2975278"/>
    <lineage>
        <taxon>Bacteria</taxon>
        <taxon>Pseudomonadati</taxon>
        <taxon>Planctomycetota</taxon>
        <taxon>Planctomycetia</taxon>
        <taxon>Gemmatales</taxon>
        <taxon>Gemmataceae</taxon>
        <taxon>Gemmata</taxon>
    </lineage>
</organism>
<dbReference type="InterPro" id="IPR011234">
    <property type="entry name" value="Fumarylacetoacetase-like_C"/>
</dbReference>
<dbReference type="SUPFAM" id="SSF56529">
    <property type="entry name" value="FAH"/>
    <property type="match status" value="1"/>
</dbReference>
<dbReference type="Proteomes" id="UP001272242">
    <property type="component" value="Unassembled WGS sequence"/>
</dbReference>
<dbReference type="PANTHER" id="PTHR30143">
    <property type="entry name" value="ACID HYDRATASE"/>
    <property type="match status" value="1"/>
</dbReference>
<evidence type="ECO:0000256" key="1">
    <source>
        <dbReference type="ARBA" id="ARBA00023239"/>
    </source>
</evidence>
<dbReference type="EMBL" id="JAXBLV010000189">
    <property type="protein sequence ID" value="MDY3561128.1"/>
    <property type="molecule type" value="Genomic_DNA"/>
</dbReference>
<dbReference type="GO" id="GO:0016787">
    <property type="term" value="F:hydrolase activity"/>
    <property type="evidence" value="ECO:0007669"/>
    <property type="project" value="UniProtKB-KW"/>
</dbReference>
<evidence type="ECO:0000259" key="2">
    <source>
        <dbReference type="Pfam" id="PF01557"/>
    </source>
</evidence>
<name>A0ABU5F1X2_9BACT</name>
<feature type="domain" description="Fumarylacetoacetase-like C-terminal" evidence="2">
    <location>
        <begin position="76"/>
        <end position="259"/>
    </location>
</feature>
<dbReference type="Gene3D" id="3.90.850.10">
    <property type="entry name" value="Fumarylacetoacetase-like, C-terminal domain"/>
    <property type="match status" value="1"/>
</dbReference>
<comment type="caution">
    <text evidence="3">The sequence shown here is derived from an EMBL/GenBank/DDBJ whole genome shotgun (WGS) entry which is preliminary data.</text>
</comment>
<dbReference type="Pfam" id="PF01557">
    <property type="entry name" value="FAA_hydrolase"/>
    <property type="match status" value="1"/>
</dbReference>
<dbReference type="RefSeq" id="WP_320687593.1">
    <property type="nucleotide sequence ID" value="NZ_JAXBLV010000189.1"/>
</dbReference>
<keyword evidence="4" id="KW-1185">Reference proteome</keyword>
<keyword evidence="1" id="KW-0456">Lyase</keyword>
<reference evidence="4" key="1">
    <citation type="journal article" date="2023" name="Mar. Drugs">
        <title>Gemmata algarum, a Novel Planctomycete Isolated from an Algal Mat, Displays Antimicrobial Activity.</title>
        <authorList>
            <person name="Kumar G."/>
            <person name="Kallscheuer N."/>
            <person name="Kashif M."/>
            <person name="Ahamad S."/>
            <person name="Jagadeeshwari U."/>
            <person name="Pannikurungottu S."/>
            <person name="Haufschild T."/>
            <person name="Kabuu M."/>
            <person name="Sasikala C."/>
            <person name="Jogler C."/>
            <person name="Ramana C."/>
        </authorList>
    </citation>
    <scope>NUCLEOTIDE SEQUENCE [LARGE SCALE GENOMIC DNA]</scope>
    <source>
        <strain evidence="4">JC673</strain>
    </source>
</reference>
<protein>
    <submittedName>
        <fullName evidence="3">Fumarylacetoacetate hydrolase family protein</fullName>
    </submittedName>
</protein>
<keyword evidence="3" id="KW-0378">Hydrolase</keyword>
<dbReference type="InterPro" id="IPR036663">
    <property type="entry name" value="Fumarylacetoacetase_C_sf"/>
</dbReference>
<proteinExistence type="predicted"/>
<accession>A0ABU5F1X2</accession>
<gene>
    <name evidence="3" type="ORF">R5W23_002389</name>
</gene>
<evidence type="ECO:0000313" key="3">
    <source>
        <dbReference type="EMBL" id="MDY3561128.1"/>
    </source>
</evidence>
<sequence length="264" mass="28428">MDRIEAAAEYLFELREHRRRVPALPPEIAPRTLAEGYAVQDVLVRKLMDRFGSRPIGYKIACTSPLAQQALAVDAPFFGVMLTHSSHPSPATRPGAEFTVRCAEAEFGFEMAADVPGGVAYTAESVKPFVGAVLPSLEIVDHRYHDWKTVDAASLLADNAIHGAWVFGEPVRDEWRDLDLAAHATALIVNGTTVFPGSGAAVLGNPLNVVAWLANELPKFGRKLSRGDRITTGLTTAVYLAEPGDHLEADFGTLGRVALTLSGD</sequence>
<dbReference type="PANTHER" id="PTHR30143:SF0">
    <property type="entry name" value="2-KETO-4-PENTENOATE HYDRATASE"/>
    <property type="match status" value="1"/>
</dbReference>
<evidence type="ECO:0000313" key="4">
    <source>
        <dbReference type="Proteomes" id="UP001272242"/>
    </source>
</evidence>
<dbReference type="InterPro" id="IPR050772">
    <property type="entry name" value="Hydratase-Decarb/MhpD_sf"/>
</dbReference>